<evidence type="ECO:0000259" key="1">
    <source>
        <dbReference type="Pfam" id="PF16285"/>
    </source>
</evidence>
<dbReference type="EMBL" id="NVMX01000242">
    <property type="protein sequence ID" value="PDZ94187.1"/>
    <property type="molecule type" value="Genomic_DNA"/>
</dbReference>
<comment type="caution">
    <text evidence="3">The sequence shown here is derived from an EMBL/GenBank/DDBJ whole genome shotgun (WGS) entry which is preliminary data.</text>
</comment>
<evidence type="ECO:0008006" key="5">
    <source>
        <dbReference type="Google" id="ProtNLM"/>
    </source>
</evidence>
<dbReference type="Gene3D" id="3.30.428.10">
    <property type="entry name" value="HIT-like"/>
    <property type="match status" value="1"/>
</dbReference>
<dbReference type="SUPFAM" id="SSF54197">
    <property type="entry name" value="HIT-like"/>
    <property type="match status" value="1"/>
</dbReference>
<feature type="domain" description="DUF4931" evidence="2">
    <location>
        <begin position="145"/>
        <end position="255"/>
    </location>
</feature>
<reference evidence="3 4" key="1">
    <citation type="submission" date="2017-09" db="EMBL/GenBank/DDBJ databases">
        <title>Large-scale bioinformatics analysis of Bacillus genomes uncovers conserved roles of natural products in bacterial physiology.</title>
        <authorList>
            <consortium name="Agbiome Team Llc"/>
            <person name="Bleich R.M."/>
            <person name="Grubbs K.J."/>
            <person name="Santa Maria K.C."/>
            <person name="Allen S.E."/>
            <person name="Farag S."/>
            <person name="Shank E.A."/>
            <person name="Bowers A."/>
        </authorList>
    </citation>
    <scope>NUCLEOTIDE SEQUENCE [LARGE SCALE GENOMIC DNA]</scope>
    <source>
        <strain evidence="3 4">AFS092789</strain>
    </source>
</reference>
<dbReference type="RefSeq" id="WP_098007226.1">
    <property type="nucleotide sequence ID" value="NZ_NUJB01000041.1"/>
</dbReference>
<gene>
    <name evidence="3" type="ORF">CON36_35145</name>
</gene>
<protein>
    <recommendedName>
        <fullName evidence="5">Galactose-1-phosphate uridylyltransferase</fullName>
    </recommendedName>
</protein>
<dbReference type="AlphaFoldDB" id="A0A9X6XUW4"/>
<accession>A0A9X6XUW4</accession>
<evidence type="ECO:0000259" key="2">
    <source>
        <dbReference type="Pfam" id="PF20956"/>
    </source>
</evidence>
<dbReference type="Pfam" id="PF16285">
    <property type="entry name" value="DUF4931_N"/>
    <property type="match status" value="1"/>
</dbReference>
<proteinExistence type="predicted"/>
<feature type="domain" description="DUF4931" evidence="1">
    <location>
        <begin position="10"/>
        <end position="137"/>
    </location>
</feature>
<sequence>MNHKYDITLNTKIAKSKPNTVTNNDTVCPFCDDTKPQIIESGLMLEDRKKMFWAKNKFPLLEDTYQTLIVETNRCGESLATYTLEYATQLFKFIFECRDKLIQTGKYKEVIFFKNHGIHSDSSISHSHSQIIGLNKLSYDYQEIEDSIEGPTVYQNEEIRVTVSKIPRAEFYEFNVTWKKEDESYQYVEWIQTLIKYLSIFKGGKFNSYNLVFHETEAENIIKVIPRKPNSVYYIGFGIRQTPNDTEQIAKEIQEFTKK</sequence>
<organism evidence="3 4">
    <name type="scientific">Bacillus cereus</name>
    <dbReference type="NCBI Taxonomy" id="1396"/>
    <lineage>
        <taxon>Bacteria</taxon>
        <taxon>Bacillati</taxon>
        <taxon>Bacillota</taxon>
        <taxon>Bacilli</taxon>
        <taxon>Bacillales</taxon>
        <taxon>Bacillaceae</taxon>
        <taxon>Bacillus</taxon>
        <taxon>Bacillus cereus group</taxon>
    </lineage>
</organism>
<evidence type="ECO:0000313" key="4">
    <source>
        <dbReference type="Proteomes" id="UP000219922"/>
    </source>
</evidence>
<dbReference type="InterPro" id="IPR046322">
    <property type="entry name" value="DUF4931"/>
</dbReference>
<dbReference type="Proteomes" id="UP000219922">
    <property type="component" value="Unassembled WGS sequence"/>
</dbReference>
<dbReference type="Pfam" id="PF20956">
    <property type="entry name" value="DUF4931_C"/>
    <property type="match status" value="1"/>
</dbReference>
<dbReference type="InterPro" id="IPR049285">
    <property type="entry name" value="DUF4931_C"/>
</dbReference>
<name>A0A9X6XUW4_BACCE</name>
<evidence type="ECO:0000313" key="3">
    <source>
        <dbReference type="EMBL" id="PDZ94187.1"/>
    </source>
</evidence>
<dbReference type="InterPro" id="IPR036265">
    <property type="entry name" value="HIT-like_sf"/>
</dbReference>